<sequence>MSHTYNRSTPIKVTVDNIDRIKIPSKFYLPKYSENDDWKQFFHFKFSNNFEYYVGSNNSFVDGTELMTSLSIELDIVNMCSNPFQLKLYLEKMFQSKTTLKNAIKIYNWYKNKINKVTKIINQFMLN</sequence>
<reference evidence="1 2" key="1">
    <citation type="journal article" date="2010" name="Proc. Natl. Acad. Sci. U.S.A.">
        <title>Giant virus with a remarkable complement of genes infects marine zooplankton.</title>
        <authorList>
            <person name="Fischer M.G."/>
            <person name="Allen M.J."/>
            <person name="Wilson W.H."/>
            <person name="Suttle C.A."/>
        </authorList>
    </citation>
    <scope>NUCLEOTIDE SEQUENCE [LARGE SCALE GENOMIC DNA]</scope>
    <source>
        <strain evidence="1 2">BV-PW1</strain>
    </source>
</reference>
<name>E3T4C7_CROVB</name>
<dbReference type="KEGG" id="vg:9887409"/>
<dbReference type="EMBL" id="GU244497">
    <property type="protein sequence ID" value="ADO67040.1"/>
    <property type="molecule type" value="Genomic_DNA"/>
</dbReference>
<dbReference type="RefSeq" id="YP_003969639.1">
    <property type="nucleotide sequence ID" value="NC_014637.1"/>
</dbReference>
<organism evidence="1 2">
    <name type="scientific">Cafeteria roenbergensis virus (strain BV-PW1)</name>
    <name type="common">CroV</name>
    <dbReference type="NCBI Taxonomy" id="693272"/>
    <lineage>
        <taxon>Viruses</taxon>
        <taxon>Varidnaviria</taxon>
        <taxon>Bamfordvirae</taxon>
        <taxon>Nucleocytoviricota</taxon>
        <taxon>Megaviricetes</taxon>
        <taxon>Imitervirales</taxon>
        <taxon>Mimiviridae</taxon>
        <taxon>Aliimimivirinae</taxon>
        <taxon>Rheavirus</taxon>
        <taxon>Rheavirus sinusmexicani</taxon>
    </lineage>
</organism>
<evidence type="ECO:0000313" key="2">
    <source>
        <dbReference type="Proteomes" id="UP000029781"/>
    </source>
</evidence>
<gene>
    <name evidence="1" type="ORF">crov007</name>
</gene>
<evidence type="ECO:0000313" key="1">
    <source>
        <dbReference type="EMBL" id="ADO67040.1"/>
    </source>
</evidence>
<proteinExistence type="predicted"/>
<dbReference type="GeneID" id="9887409"/>
<organismHost>
    <name type="scientific">Cafeteria roenbergensis</name>
    <name type="common">Marine flagellate</name>
    <dbReference type="NCBI Taxonomy" id="33653"/>
</organismHost>
<keyword evidence="2" id="KW-1185">Reference proteome</keyword>
<dbReference type="Proteomes" id="UP000029781">
    <property type="component" value="Segment"/>
</dbReference>
<protein>
    <submittedName>
        <fullName evidence="1">Uncharacterized protein</fullName>
    </submittedName>
</protein>
<accession>E3T4C7</accession>